<dbReference type="InterPro" id="IPR050879">
    <property type="entry name" value="Acyltransferase_3"/>
</dbReference>
<evidence type="ECO:0000259" key="2">
    <source>
        <dbReference type="Pfam" id="PF01757"/>
    </source>
</evidence>
<keyword evidence="1" id="KW-0812">Transmembrane</keyword>
<keyword evidence="1" id="KW-0472">Membrane</keyword>
<feature type="transmembrane region" description="Helical" evidence="1">
    <location>
        <begin position="305"/>
        <end position="324"/>
    </location>
</feature>
<comment type="caution">
    <text evidence="4">The sequence shown here is derived from an EMBL/GenBank/DDBJ whole genome shotgun (WGS) entry which is preliminary data.</text>
</comment>
<name>A0ABU0BX81_9HYPH</name>
<evidence type="ECO:0000259" key="3">
    <source>
        <dbReference type="Pfam" id="PF19040"/>
    </source>
</evidence>
<gene>
    <name evidence="4" type="ORF">QO002_005077</name>
</gene>
<sequence>MHGKTAPGGAQNSKSDKTLATRHLEYRPDLDGLRAIAILPVLFFHADLAWFQGGFVGVDVFFVLSGFFMARIILADLERGDFSFWQFYLRRIRRILPALFTMIATTAAVAWFLLMPKEFVYFAESVKAAAIFTSNILFRRESGYFDIAAEMKPLLHTWSLSIEEQFYILFPISLFAAHRFARKHMAAILLAVLLVSLAASSWEVFRSPEKAFYLLQFRIWELLTGSLVALVPRPNYPAALSKYLSLLGIGGILLAVFLYSSDIPFPGLYAALPCFSTALVIHARCSDGLPAVILNNRASIAIGRISYSLYLWHWPLIVFVRFAVGHDLTIVNSLQVIAVSFGLAYLSWRFIEQPARYGVWASSRTVIFGLSSSAVLASVVFGITVKNLEGIPQRLPQDVYQLYAATYDKSPFFSEACFADSDGKGLSPDAIRAGKLCTMGTGDKEKIQFLVWGDSHAAAIAPAIDKAARQSGTSGLFVGRASCPPLPDAAFGPQAVLDRCKEYNNAVVDLIRRRKFPFVFLAGYWPKYVHRTELPGEGVYFDAKIKPDFSDWSAPVEASLRKTIQEFSDQRTRAILVMDVPETGLMAPEALAQAKMTGTTLEIAPPIGYTVRRQALARQILNTISKDTGSILVDPMTYLCDIQKCRVIIDGKVMYQDEDHLSRQGAEILSPIFDSAFKVILR</sequence>
<feature type="domain" description="Acyltransferase 3" evidence="2">
    <location>
        <begin position="29"/>
        <end position="348"/>
    </location>
</feature>
<organism evidence="4 5">
    <name type="scientific">Pararhizobium capsulatum DSM 1112</name>
    <dbReference type="NCBI Taxonomy" id="1121113"/>
    <lineage>
        <taxon>Bacteria</taxon>
        <taxon>Pseudomonadati</taxon>
        <taxon>Pseudomonadota</taxon>
        <taxon>Alphaproteobacteria</taxon>
        <taxon>Hyphomicrobiales</taxon>
        <taxon>Rhizobiaceae</taxon>
        <taxon>Rhizobium/Agrobacterium group</taxon>
        <taxon>Pararhizobium</taxon>
    </lineage>
</organism>
<dbReference type="Pfam" id="PF19040">
    <property type="entry name" value="SGNH"/>
    <property type="match status" value="1"/>
</dbReference>
<dbReference type="InterPro" id="IPR002656">
    <property type="entry name" value="Acyl_transf_3_dom"/>
</dbReference>
<feature type="domain" description="SGNH" evidence="3">
    <location>
        <begin position="433"/>
        <end position="674"/>
    </location>
</feature>
<proteinExistence type="predicted"/>
<dbReference type="InterPro" id="IPR043968">
    <property type="entry name" value="SGNH"/>
</dbReference>
<evidence type="ECO:0000256" key="1">
    <source>
        <dbReference type="SAM" id="Phobius"/>
    </source>
</evidence>
<feature type="transmembrane region" description="Helical" evidence="1">
    <location>
        <begin position="243"/>
        <end position="261"/>
    </location>
</feature>
<keyword evidence="5" id="KW-1185">Reference proteome</keyword>
<protein>
    <submittedName>
        <fullName evidence="4">Peptidoglycan/LPS O-acetylase OafA/YrhL</fullName>
    </submittedName>
</protein>
<feature type="transmembrane region" description="Helical" evidence="1">
    <location>
        <begin position="185"/>
        <end position="205"/>
    </location>
</feature>
<accession>A0ABU0BX81</accession>
<feature type="transmembrane region" description="Helical" evidence="1">
    <location>
        <begin position="119"/>
        <end position="138"/>
    </location>
</feature>
<dbReference type="PANTHER" id="PTHR23028">
    <property type="entry name" value="ACETYLTRANSFERASE"/>
    <property type="match status" value="1"/>
</dbReference>
<keyword evidence="1" id="KW-1133">Transmembrane helix</keyword>
<feature type="transmembrane region" description="Helical" evidence="1">
    <location>
        <begin position="95"/>
        <end position="113"/>
    </location>
</feature>
<evidence type="ECO:0000313" key="5">
    <source>
        <dbReference type="Proteomes" id="UP001230207"/>
    </source>
</evidence>
<reference evidence="4 5" key="1">
    <citation type="submission" date="2023-07" db="EMBL/GenBank/DDBJ databases">
        <title>Genomic Encyclopedia of Type Strains, Phase IV (KMG-IV): sequencing the most valuable type-strain genomes for metagenomic binning, comparative biology and taxonomic classification.</title>
        <authorList>
            <person name="Goeker M."/>
        </authorList>
    </citation>
    <scope>NUCLEOTIDE SEQUENCE [LARGE SCALE GENOMIC DNA]</scope>
    <source>
        <strain evidence="4 5">DSM 1112</strain>
    </source>
</reference>
<dbReference type="Pfam" id="PF01757">
    <property type="entry name" value="Acyl_transf_3"/>
    <property type="match status" value="1"/>
</dbReference>
<feature type="transmembrane region" description="Helical" evidence="1">
    <location>
        <begin position="267"/>
        <end position="285"/>
    </location>
</feature>
<feature type="transmembrane region" description="Helical" evidence="1">
    <location>
        <begin position="330"/>
        <end position="351"/>
    </location>
</feature>
<dbReference type="PANTHER" id="PTHR23028:SF53">
    <property type="entry name" value="ACYL_TRANSF_3 DOMAIN-CONTAINING PROTEIN"/>
    <property type="match status" value="1"/>
</dbReference>
<dbReference type="EMBL" id="JAUSVF010000002">
    <property type="protein sequence ID" value="MDQ0322871.1"/>
    <property type="molecule type" value="Genomic_DNA"/>
</dbReference>
<evidence type="ECO:0000313" key="4">
    <source>
        <dbReference type="EMBL" id="MDQ0322871.1"/>
    </source>
</evidence>
<dbReference type="Proteomes" id="UP001230207">
    <property type="component" value="Unassembled WGS sequence"/>
</dbReference>
<feature type="transmembrane region" description="Helical" evidence="1">
    <location>
        <begin position="363"/>
        <end position="385"/>
    </location>
</feature>
<dbReference type="RefSeq" id="WP_307234893.1">
    <property type="nucleotide sequence ID" value="NZ_JAUSVF010000002.1"/>
</dbReference>
<feature type="transmembrane region" description="Helical" evidence="1">
    <location>
        <begin position="49"/>
        <end position="74"/>
    </location>
</feature>